<dbReference type="Proteomes" id="UP000178129">
    <property type="component" value="Unassembled WGS sequence"/>
</dbReference>
<accession>A0A1E1JQ58</accession>
<evidence type="ECO:0000313" key="2">
    <source>
        <dbReference type="Proteomes" id="UP000178129"/>
    </source>
</evidence>
<protein>
    <submittedName>
        <fullName evidence="1">Uncharacterized protein</fullName>
    </submittedName>
</protein>
<proteinExistence type="predicted"/>
<name>A0A1E1JQ58_9HELO</name>
<dbReference type="EMBL" id="FJUW01000001">
    <property type="protein sequence ID" value="CZS87906.1"/>
    <property type="molecule type" value="Genomic_DNA"/>
</dbReference>
<keyword evidence="2" id="KW-1185">Reference proteome</keyword>
<gene>
    <name evidence="1" type="ORF">RCO7_14071</name>
</gene>
<organism evidence="1 2">
    <name type="scientific">Rhynchosporium graminicola</name>
    <dbReference type="NCBI Taxonomy" id="2792576"/>
    <lineage>
        <taxon>Eukaryota</taxon>
        <taxon>Fungi</taxon>
        <taxon>Dikarya</taxon>
        <taxon>Ascomycota</taxon>
        <taxon>Pezizomycotina</taxon>
        <taxon>Leotiomycetes</taxon>
        <taxon>Helotiales</taxon>
        <taxon>Ploettnerulaceae</taxon>
        <taxon>Rhynchosporium</taxon>
    </lineage>
</organism>
<comment type="caution">
    <text evidence="1">The sequence shown here is derived from an EMBL/GenBank/DDBJ whole genome shotgun (WGS) entry which is preliminary data.</text>
</comment>
<evidence type="ECO:0000313" key="1">
    <source>
        <dbReference type="EMBL" id="CZS87906.1"/>
    </source>
</evidence>
<dbReference type="AlphaFoldDB" id="A0A1E1JQ58"/>
<sequence length="92" mass="10182">MAFSYCSMSEITSSMRSSHIQQSGCLGKGGKHKDFEGHGRHLPYLSANDQHLESSFRFLAKRHSDKFTFGVAAEPKVAKSENVQFPVSCATE</sequence>
<reference evidence="2" key="1">
    <citation type="submission" date="2016-03" db="EMBL/GenBank/DDBJ databases">
        <authorList>
            <person name="Ploux O."/>
        </authorList>
    </citation>
    <scope>NUCLEOTIDE SEQUENCE [LARGE SCALE GENOMIC DNA]</scope>
    <source>
        <strain evidence="2">UK7</strain>
    </source>
</reference>
<dbReference type="InParanoid" id="A0A1E1JQ58"/>